<organism evidence="2 3">
    <name type="scientific">Streptomyces liliiviolaceus</name>
    <dbReference type="NCBI Taxonomy" id="2823109"/>
    <lineage>
        <taxon>Bacteria</taxon>
        <taxon>Bacillati</taxon>
        <taxon>Actinomycetota</taxon>
        <taxon>Actinomycetes</taxon>
        <taxon>Kitasatosporales</taxon>
        <taxon>Streptomycetaceae</taxon>
        <taxon>Streptomyces</taxon>
    </lineage>
</organism>
<proteinExistence type="predicted"/>
<keyword evidence="3" id="KW-1185">Reference proteome</keyword>
<name>A0A940Y930_9ACTN</name>
<accession>A0A940Y930</accession>
<evidence type="ECO:0000313" key="3">
    <source>
        <dbReference type="Proteomes" id="UP000677413"/>
    </source>
</evidence>
<evidence type="ECO:0000256" key="1">
    <source>
        <dbReference type="SAM" id="MobiDB-lite"/>
    </source>
</evidence>
<dbReference type="Proteomes" id="UP000677413">
    <property type="component" value="Unassembled WGS sequence"/>
</dbReference>
<reference evidence="2 3" key="1">
    <citation type="submission" date="2021-04" db="EMBL/GenBank/DDBJ databases">
        <authorList>
            <person name="Tang X."/>
            <person name="Zhou X."/>
            <person name="Chen X."/>
            <person name="Cernava T."/>
            <person name="Zhang C."/>
        </authorList>
    </citation>
    <scope>NUCLEOTIDE SEQUENCE [LARGE SCALE GENOMIC DNA]</scope>
    <source>
        <strain evidence="2 3">BH-SS-21</strain>
    </source>
</reference>
<sequence length="271" mass="28234">MPVQIDRLRQLGAAFTALKDAVTALEARPGADLLAQLSPKIGQAHQLITRTLQQLSDLSTSQYAAIPGSRTALDALRAVVDPAAMAASYLASAVAENPLDGAGLAGGSSADADSVRKARHASAAPALTEALTRAANCLDLSATGCLYTASGVSRDLARSPEYLATLPRLTPAQYTALEKIAQGGARISKSLRGDRHTIWAGDNSTLHAKPFDVLEKHHLVRLRGQGSLGGQDITVTAAGHLALTAQKPRTQTASAQMPPAPVTADTARKRR</sequence>
<gene>
    <name evidence="2" type="ORF">J8N05_45880</name>
</gene>
<dbReference type="AlphaFoldDB" id="A0A940Y930"/>
<dbReference type="EMBL" id="JAGPYQ010000002">
    <property type="protein sequence ID" value="MBQ0855501.1"/>
    <property type="molecule type" value="Genomic_DNA"/>
</dbReference>
<protein>
    <submittedName>
        <fullName evidence="2">Uncharacterized protein</fullName>
    </submittedName>
</protein>
<evidence type="ECO:0000313" key="2">
    <source>
        <dbReference type="EMBL" id="MBQ0855501.1"/>
    </source>
</evidence>
<dbReference type="RefSeq" id="WP_210893901.1">
    <property type="nucleotide sequence ID" value="NZ_JAGPYQ010000002.1"/>
</dbReference>
<feature type="region of interest" description="Disordered" evidence="1">
    <location>
        <begin position="248"/>
        <end position="271"/>
    </location>
</feature>
<comment type="caution">
    <text evidence="2">The sequence shown here is derived from an EMBL/GenBank/DDBJ whole genome shotgun (WGS) entry which is preliminary data.</text>
</comment>